<dbReference type="Proteomes" id="UP000318709">
    <property type="component" value="Chromosome"/>
</dbReference>
<feature type="transmembrane region" description="Helical" evidence="1">
    <location>
        <begin position="136"/>
        <end position="161"/>
    </location>
</feature>
<feature type="transmembrane region" description="Helical" evidence="1">
    <location>
        <begin position="182"/>
        <end position="202"/>
    </location>
</feature>
<reference evidence="2 3" key="1">
    <citation type="submission" date="2019-03" db="EMBL/GenBank/DDBJ databases">
        <title>The complete genome sequence of Swingsia_sp. F3b2 LMG30590(T).</title>
        <authorList>
            <person name="Chua K.-O."/>
            <person name="Chan K.-G."/>
            <person name="See-Too W.-S."/>
        </authorList>
    </citation>
    <scope>NUCLEOTIDE SEQUENCE [LARGE SCALE GENOMIC DNA]</scope>
    <source>
        <strain evidence="2 3">F3b2</strain>
    </source>
</reference>
<sequence>MTDAPTKPQPSSWLKIFGSSIAVCVLALAAAGWVGWQEASGGHAAHVQATLSALASCALLGVLEVSLSFDNAVANATVLRRMTRPWQDAFMTLGMLVAVFGMRLVFPLAIVAVAGHVSMRHALMLALHDPARYGTILASAHDGIMGFGGAFLMMVGLNFFFHPGKHLHWLGWLERPARLAGGVPCISAITTLLLLLIVKSLLPPSGSSVFLSAGCWGIVLWGMVEGVNHLLGAAEPESAQGKSPARGGWRKGLGLFLYLEVLDASFSFDGVIGAFALSNNLLIIALGLGMGAMVIRALTLMLVERGVLENFPYLEHGAFWAITVLAAIMMVSTRLEVPDIITGTMSALIIGASLLSSIKAKAKGATSP</sequence>
<protein>
    <submittedName>
        <fullName evidence="2">DUF475 domain-containing protein</fullName>
    </submittedName>
</protein>
<evidence type="ECO:0000313" key="3">
    <source>
        <dbReference type="Proteomes" id="UP000318709"/>
    </source>
</evidence>
<keyword evidence="1" id="KW-0812">Transmembrane</keyword>
<dbReference type="OrthoDB" id="8533002at2"/>
<accession>A0A4Y6U8H5</accession>
<dbReference type="KEGG" id="swf:E3E12_02690"/>
<dbReference type="Pfam" id="PF04332">
    <property type="entry name" value="DUF475"/>
    <property type="match status" value="1"/>
</dbReference>
<dbReference type="InterPro" id="IPR007427">
    <property type="entry name" value="DUF475"/>
</dbReference>
<keyword evidence="1" id="KW-0472">Membrane</keyword>
<gene>
    <name evidence="2" type="ORF">E3E12_02690</name>
</gene>
<dbReference type="EMBL" id="CP038231">
    <property type="protein sequence ID" value="QDH13290.1"/>
    <property type="molecule type" value="Genomic_DNA"/>
</dbReference>
<organism evidence="2 3">
    <name type="scientific">Formicincola oecophyllae</name>
    <dbReference type="NCBI Taxonomy" id="2558361"/>
    <lineage>
        <taxon>Bacteria</taxon>
        <taxon>Pseudomonadati</taxon>
        <taxon>Pseudomonadota</taxon>
        <taxon>Alphaproteobacteria</taxon>
        <taxon>Acetobacterales</taxon>
        <taxon>Acetobacteraceae</taxon>
        <taxon>Formicincola</taxon>
    </lineage>
</organism>
<evidence type="ECO:0000313" key="2">
    <source>
        <dbReference type="EMBL" id="QDH13290.1"/>
    </source>
</evidence>
<dbReference type="AlphaFoldDB" id="A0A4Y6U8H5"/>
<dbReference type="PANTHER" id="PTHR30238:SF4">
    <property type="entry name" value="SLL1022 PROTEIN"/>
    <property type="match status" value="1"/>
</dbReference>
<proteinExistence type="predicted"/>
<keyword evidence="3" id="KW-1185">Reference proteome</keyword>
<name>A0A4Y6U8H5_9PROT</name>
<dbReference type="PANTHER" id="PTHR30238">
    <property type="entry name" value="MEMBRANE BOUND PREDICTED REDOX MODULATOR"/>
    <property type="match status" value="1"/>
</dbReference>
<feature type="transmembrane region" description="Helical" evidence="1">
    <location>
        <begin position="281"/>
        <end position="301"/>
    </location>
</feature>
<feature type="transmembrane region" description="Helical" evidence="1">
    <location>
        <begin position="340"/>
        <end position="358"/>
    </location>
</feature>
<dbReference type="RefSeq" id="WP_141442951.1">
    <property type="nucleotide sequence ID" value="NZ_CP038231.1"/>
</dbReference>
<evidence type="ECO:0000256" key="1">
    <source>
        <dbReference type="SAM" id="Phobius"/>
    </source>
</evidence>
<feature type="transmembrane region" description="Helical" evidence="1">
    <location>
        <begin position="252"/>
        <end position="275"/>
    </location>
</feature>
<feature type="transmembrane region" description="Helical" evidence="1">
    <location>
        <begin position="208"/>
        <end position="231"/>
    </location>
</feature>
<feature type="transmembrane region" description="Helical" evidence="1">
    <location>
        <begin position="90"/>
        <end position="116"/>
    </location>
</feature>
<feature type="transmembrane region" description="Helical" evidence="1">
    <location>
        <begin position="12"/>
        <end position="36"/>
    </location>
</feature>
<keyword evidence="1" id="KW-1133">Transmembrane helix</keyword>
<feature type="transmembrane region" description="Helical" evidence="1">
    <location>
        <begin position="313"/>
        <end position="334"/>
    </location>
</feature>
<feature type="transmembrane region" description="Helical" evidence="1">
    <location>
        <begin position="48"/>
        <end position="69"/>
    </location>
</feature>